<dbReference type="InterPro" id="IPR058240">
    <property type="entry name" value="rSAM_sf"/>
</dbReference>
<protein>
    <submittedName>
        <fullName evidence="6">Radical SAM protein</fullName>
    </submittedName>
</protein>
<proteinExistence type="predicted"/>
<name>A0A2W1LNJ7_9BACL</name>
<accession>A0A2W1LNJ7</accession>
<dbReference type="InterPro" id="IPR007197">
    <property type="entry name" value="rSAM"/>
</dbReference>
<dbReference type="GO" id="GO:0046872">
    <property type="term" value="F:metal ion binding"/>
    <property type="evidence" value="ECO:0007669"/>
    <property type="project" value="UniProtKB-KW"/>
</dbReference>
<keyword evidence="1" id="KW-0949">S-adenosyl-L-methionine</keyword>
<dbReference type="Proteomes" id="UP000249522">
    <property type="component" value="Unassembled WGS sequence"/>
</dbReference>
<keyword evidence="7" id="KW-1185">Reference proteome</keyword>
<evidence type="ECO:0000256" key="1">
    <source>
        <dbReference type="ARBA" id="ARBA00022691"/>
    </source>
</evidence>
<dbReference type="RefSeq" id="WP_111146342.1">
    <property type="nucleotide sequence ID" value="NZ_QKRB01000042.1"/>
</dbReference>
<dbReference type="Gene3D" id="3.20.20.70">
    <property type="entry name" value="Aldolase class I"/>
    <property type="match status" value="1"/>
</dbReference>
<sequence length="220" mass="25178">MLLFYPQFTRTFHDLPGHTSLLIHAWNGCNMRCFGCHNYDELIAGKPVNPLTPHNVAERLKSADQLMDAVLFSGGEFLINPLEDIEQFLRAVRDVFRGVIVLLTNGSYPRKLERLLADGLADGVHIDMKLPYHCLDPAEDSAIYQAVIGTVPSVRFRDDMLQSIELVIRHNSPYSRIRTVQYPILSPEFFEHIREYVVSLNARHHSSVPYDLNPYHQPLP</sequence>
<comment type="caution">
    <text evidence="6">The sequence shown here is derived from an EMBL/GenBank/DDBJ whole genome shotgun (WGS) entry which is preliminary data.</text>
</comment>
<dbReference type="PROSITE" id="PS51918">
    <property type="entry name" value="RADICAL_SAM"/>
    <property type="match status" value="1"/>
</dbReference>
<gene>
    <name evidence="6" type="ORF">DNH61_09045</name>
</gene>
<keyword evidence="3" id="KW-0408">Iron</keyword>
<keyword evidence="2" id="KW-0479">Metal-binding</keyword>
<dbReference type="InterPro" id="IPR013785">
    <property type="entry name" value="Aldolase_TIM"/>
</dbReference>
<dbReference type="GO" id="GO:0003824">
    <property type="term" value="F:catalytic activity"/>
    <property type="evidence" value="ECO:0007669"/>
    <property type="project" value="InterPro"/>
</dbReference>
<organism evidence="6 7">
    <name type="scientific">Paenibacillus sambharensis</name>
    <dbReference type="NCBI Taxonomy" id="1803190"/>
    <lineage>
        <taxon>Bacteria</taxon>
        <taxon>Bacillati</taxon>
        <taxon>Bacillota</taxon>
        <taxon>Bacilli</taxon>
        <taxon>Bacillales</taxon>
        <taxon>Paenibacillaceae</taxon>
        <taxon>Paenibacillus</taxon>
    </lineage>
</organism>
<evidence type="ECO:0000313" key="7">
    <source>
        <dbReference type="Proteomes" id="UP000249522"/>
    </source>
</evidence>
<dbReference type="SFLD" id="SFLDS00029">
    <property type="entry name" value="Radical_SAM"/>
    <property type="match status" value="1"/>
</dbReference>
<dbReference type="AlphaFoldDB" id="A0A2W1LNJ7"/>
<evidence type="ECO:0000256" key="4">
    <source>
        <dbReference type="ARBA" id="ARBA00023014"/>
    </source>
</evidence>
<dbReference type="Pfam" id="PF04055">
    <property type="entry name" value="Radical_SAM"/>
    <property type="match status" value="1"/>
</dbReference>
<evidence type="ECO:0000313" key="6">
    <source>
        <dbReference type="EMBL" id="PZD96054.1"/>
    </source>
</evidence>
<dbReference type="OrthoDB" id="3036033at2"/>
<dbReference type="GO" id="GO:0051536">
    <property type="term" value="F:iron-sulfur cluster binding"/>
    <property type="evidence" value="ECO:0007669"/>
    <property type="project" value="UniProtKB-KW"/>
</dbReference>
<keyword evidence="4" id="KW-0411">Iron-sulfur</keyword>
<dbReference type="SUPFAM" id="SSF102114">
    <property type="entry name" value="Radical SAM enzymes"/>
    <property type="match status" value="1"/>
</dbReference>
<evidence type="ECO:0000259" key="5">
    <source>
        <dbReference type="PROSITE" id="PS51918"/>
    </source>
</evidence>
<dbReference type="EMBL" id="QKRB01000042">
    <property type="protein sequence ID" value="PZD96054.1"/>
    <property type="molecule type" value="Genomic_DNA"/>
</dbReference>
<evidence type="ECO:0000256" key="2">
    <source>
        <dbReference type="ARBA" id="ARBA00022723"/>
    </source>
</evidence>
<reference evidence="6 7" key="1">
    <citation type="submission" date="2018-06" db="EMBL/GenBank/DDBJ databases">
        <title>Paenibacillus imtechensis sp. nov.</title>
        <authorList>
            <person name="Pinnaka A.K."/>
            <person name="Singh H."/>
            <person name="Kaur M."/>
        </authorList>
    </citation>
    <scope>NUCLEOTIDE SEQUENCE [LARGE SCALE GENOMIC DNA]</scope>
    <source>
        <strain evidence="6 7">SMB1</strain>
    </source>
</reference>
<dbReference type="CDD" id="cd01335">
    <property type="entry name" value="Radical_SAM"/>
    <property type="match status" value="1"/>
</dbReference>
<feature type="domain" description="Radical SAM core" evidence="5">
    <location>
        <begin position="13"/>
        <end position="220"/>
    </location>
</feature>
<evidence type="ECO:0000256" key="3">
    <source>
        <dbReference type="ARBA" id="ARBA00023004"/>
    </source>
</evidence>